<protein>
    <recommendedName>
        <fullName evidence="1">DUF7196 domain-containing protein</fullName>
    </recommendedName>
</protein>
<dbReference type="InterPro" id="IPR055620">
    <property type="entry name" value="DUF7196"/>
</dbReference>
<reference evidence="2" key="1">
    <citation type="journal article" date="2014" name="Int. J. Syst. Evol. Microbiol.">
        <title>Complete genome sequence of Corynebacterium casei LMG S-19264T (=DSM 44701T), isolated from a smear-ripened cheese.</title>
        <authorList>
            <consortium name="US DOE Joint Genome Institute (JGI-PGF)"/>
            <person name="Walter F."/>
            <person name="Albersmeier A."/>
            <person name="Kalinowski J."/>
            <person name="Ruckert C."/>
        </authorList>
    </citation>
    <scope>NUCLEOTIDE SEQUENCE</scope>
    <source>
        <strain evidence="2">JCM 4434</strain>
    </source>
</reference>
<dbReference type="GeneID" id="97490295"/>
<dbReference type="AlphaFoldDB" id="A0A8H9HZY2"/>
<organism evidence="2 3">
    <name type="scientific">Kitasatospora aureofaciens</name>
    <name type="common">Streptomyces aureofaciens</name>
    <dbReference type="NCBI Taxonomy" id="1894"/>
    <lineage>
        <taxon>Bacteria</taxon>
        <taxon>Bacillati</taxon>
        <taxon>Actinomycetota</taxon>
        <taxon>Actinomycetes</taxon>
        <taxon>Kitasatosporales</taxon>
        <taxon>Streptomycetaceae</taxon>
        <taxon>Kitasatospora</taxon>
    </lineage>
</organism>
<reference evidence="2" key="2">
    <citation type="submission" date="2020-09" db="EMBL/GenBank/DDBJ databases">
        <authorList>
            <person name="Sun Q."/>
            <person name="Ohkuma M."/>
        </authorList>
    </citation>
    <scope>NUCLEOTIDE SEQUENCE</scope>
    <source>
        <strain evidence="2">JCM 4434</strain>
    </source>
</reference>
<dbReference type="Pfam" id="PF23826">
    <property type="entry name" value="DUF7196"/>
    <property type="match status" value="1"/>
</dbReference>
<feature type="domain" description="DUF7196" evidence="1">
    <location>
        <begin position="1"/>
        <end position="52"/>
    </location>
</feature>
<dbReference type="RefSeq" id="WP_167344953.1">
    <property type="nucleotide sequence ID" value="NZ_BMUB01000062.1"/>
</dbReference>
<dbReference type="EMBL" id="BMUB01000062">
    <property type="protein sequence ID" value="GGV08761.1"/>
    <property type="molecule type" value="Genomic_DNA"/>
</dbReference>
<accession>A0A8H9HZY2</accession>
<name>A0A8H9HZY2_KITAU</name>
<proteinExistence type="predicted"/>
<sequence length="53" mass="5598">MPCNCGGGSPHTTIVYQLNLPDGTIRRYVTYQEAVDANQRAGGTGTITAVSNQ</sequence>
<gene>
    <name evidence="2" type="ORF">GCM10010502_74470</name>
</gene>
<evidence type="ECO:0000313" key="2">
    <source>
        <dbReference type="EMBL" id="GGV08761.1"/>
    </source>
</evidence>
<evidence type="ECO:0000259" key="1">
    <source>
        <dbReference type="Pfam" id="PF23826"/>
    </source>
</evidence>
<comment type="caution">
    <text evidence="2">The sequence shown here is derived from an EMBL/GenBank/DDBJ whole genome shotgun (WGS) entry which is preliminary data.</text>
</comment>
<dbReference type="Proteomes" id="UP000610124">
    <property type="component" value="Unassembled WGS sequence"/>
</dbReference>
<evidence type="ECO:0000313" key="3">
    <source>
        <dbReference type="Proteomes" id="UP000610124"/>
    </source>
</evidence>